<sequence>MTDIHQESTFDVVIIGAGPVGENVADRAVQGGLSAAIVERELVGGECSYWACMPTKALLRDAAAIRAARALPAAGQAVIGELDPAAVLARRDRFTSNWDDSGQVDWLDQAGITLVRGHGRITGTRTVTVTHPDGATTSVRARHAVVIATGSSAHLPPVPGLADVAPWTSREAAAVKEVPQRLAIIGGGVVGSEMATAFSALGSRVTLVSQTRLLPGVEPFASEHVATALRTAGVSLHLGVDATGARRDDSGTVHLTLSDGTAVEADEVLVATGRTPNTKDLGLDHLGLTPGDWLAVDDALAVLDDTGRPIDGGWLYAAGDVTKRALLTHHGKYQARALGDALAARARGENPDLGTWGRHAVTADESAVTQVIFTDPEVAAVGLSAEAAIAAGRKVRVVDHDLGAVAGAALHADDYRGQARMVIDDNSNTLIGFTAVGPDVSELLHAATVAITGEVPLDRLWHAVPAYPTISEIWLRLLETDGRDR</sequence>
<dbReference type="SUPFAM" id="SSF51905">
    <property type="entry name" value="FAD/NAD(P)-binding domain"/>
    <property type="match status" value="1"/>
</dbReference>
<feature type="binding site" evidence="5">
    <location>
        <begin position="186"/>
        <end position="193"/>
    </location>
    <ligand>
        <name>NAD(+)</name>
        <dbReference type="ChEBI" id="CHEBI:57540"/>
    </ligand>
</feature>
<feature type="binding site" evidence="5">
    <location>
        <begin position="149"/>
        <end position="151"/>
    </location>
    <ligand>
        <name>FAD</name>
        <dbReference type="ChEBI" id="CHEBI:57692"/>
    </ligand>
</feature>
<feature type="binding site" evidence="5">
    <location>
        <position position="56"/>
    </location>
    <ligand>
        <name>FAD</name>
        <dbReference type="ChEBI" id="CHEBI:57692"/>
    </ligand>
</feature>
<proteinExistence type="inferred from homology"/>
<comment type="cofactor">
    <cofactor evidence="5">
        <name>FAD</name>
        <dbReference type="ChEBI" id="CHEBI:57692"/>
    </cofactor>
    <text evidence="5">Binds 1 FAD per subunit.</text>
</comment>
<evidence type="ECO:0000256" key="6">
    <source>
        <dbReference type="PIRSR" id="PIRSR000350-4"/>
    </source>
</evidence>
<dbReference type="OrthoDB" id="4763248at2"/>
<keyword evidence="5" id="KW-0547">Nucleotide-binding</keyword>
<dbReference type="Proteomes" id="UP000318380">
    <property type="component" value="Unassembled WGS sequence"/>
</dbReference>
<evidence type="ECO:0000256" key="5">
    <source>
        <dbReference type="PIRSR" id="PIRSR000350-3"/>
    </source>
</evidence>
<gene>
    <name evidence="9" type="ORF">FB561_2089</name>
</gene>
<keyword evidence="10" id="KW-1185">Reference proteome</keyword>
<reference evidence="9 10" key="1">
    <citation type="submission" date="2019-06" db="EMBL/GenBank/DDBJ databases">
        <title>Sequencing the genomes of 1000 actinobacteria strains.</title>
        <authorList>
            <person name="Klenk H.-P."/>
        </authorList>
    </citation>
    <scope>NUCLEOTIDE SEQUENCE [LARGE SCALE GENOMIC DNA]</scope>
    <source>
        <strain evidence="9 10">DSM 24683</strain>
    </source>
</reference>
<protein>
    <submittedName>
        <fullName evidence="9">Dihydrolipoamide dehydrogenase</fullName>
    </submittedName>
</protein>
<feature type="binding site" evidence="5">
    <location>
        <position position="119"/>
    </location>
    <ligand>
        <name>FAD</name>
        <dbReference type="ChEBI" id="CHEBI:57692"/>
    </ligand>
</feature>
<dbReference type="InterPro" id="IPR050151">
    <property type="entry name" value="Class-I_Pyr_Nuc-Dis_Oxidored"/>
</dbReference>
<keyword evidence="3 5" id="KW-0274">FAD</keyword>
<dbReference type="PIRSF" id="PIRSF000350">
    <property type="entry name" value="Mercury_reductase_MerA"/>
    <property type="match status" value="1"/>
</dbReference>
<dbReference type="GO" id="GO:0004148">
    <property type="term" value="F:dihydrolipoyl dehydrogenase (NADH) activity"/>
    <property type="evidence" value="ECO:0007669"/>
    <property type="project" value="TreeGrafter"/>
</dbReference>
<dbReference type="Pfam" id="PF02852">
    <property type="entry name" value="Pyr_redox_dim"/>
    <property type="match status" value="1"/>
</dbReference>
<dbReference type="EMBL" id="VIVK01000001">
    <property type="protein sequence ID" value="TWD80987.1"/>
    <property type="molecule type" value="Genomic_DNA"/>
</dbReference>
<feature type="domain" description="Pyridine nucleotide-disulphide oxidoreductase dimerisation" evidence="7">
    <location>
        <begin position="369"/>
        <end position="474"/>
    </location>
</feature>
<feature type="disulfide bond" description="Redox-active" evidence="6">
    <location>
        <begin position="47"/>
        <end position="52"/>
    </location>
</feature>
<evidence type="ECO:0000259" key="8">
    <source>
        <dbReference type="Pfam" id="PF07992"/>
    </source>
</evidence>
<dbReference type="Gene3D" id="3.30.390.30">
    <property type="match status" value="1"/>
</dbReference>
<dbReference type="InterPro" id="IPR001100">
    <property type="entry name" value="Pyr_nuc-diS_OxRdtase"/>
</dbReference>
<accession>A0A561BQ66</accession>
<dbReference type="PRINTS" id="PR00368">
    <property type="entry name" value="FADPNR"/>
</dbReference>
<evidence type="ECO:0000256" key="3">
    <source>
        <dbReference type="ARBA" id="ARBA00022827"/>
    </source>
</evidence>
<evidence type="ECO:0000256" key="2">
    <source>
        <dbReference type="ARBA" id="ARBA00022630"/>
    </source>
</evidence>
<comment type="caution">
    <text evidence="9">The sequence shown here is derived from an EMBL/GenBank/DDBJ whole genome shotgun (WGS) entry which is preliminary data.</text>
</comment>
<dbReference type="SUPFAM" id="SSF55424">
    <property type="entry name" value="FAD/NAD-linked reductases, dimerisation (C-terminal) domain"/>
    <property type="match status" value="1"/>
</dbReference>
<keyword evidence="2" id="KW-0285">Flavoprotein</keyword>
<dbReference type="Gene3D" id="3.50.50.60">
    <property type="entry name" value="FAD/NAD(P)-binding domain"/>
    <property type="match status" value="2"/>
</dbReference>
<dbReference type="GO" id="GO:0050660">
    <property type="term" value="F:flavin adenine dinucleotide binding"/>
    <property type="evidence" value="ECO:0007669"/>
    <property type="project" value="TreeGrafter"/>
</dbReference>
<dbReference type="InterPro" id="IPR016156">
    <property type="entry name" value="FAD/NAD-linked_Rdtase_dimer_sf"/>
</dbReference>
<dbReference type="RefSeq" id="WP_145805450.1">
    <property type="nucleotide sequence ID" value="NZ_VIVK01000001.1"/>
</dbReference>
<dbReference type="PRINTS" id="PR00411">
    <property type="entry name" value="PNDRDTASEI"/>
</dbReference>
<evidence type="ECO:0000256" key="4">
    <source>
        <dbReference type="ARBA" id="ARBA00023027"/>
    </source>
</evidence>
<dbReference type="PANTHER" id="PTHR22912:SF151">
    <property type="entry name" value="DIHYDROLIPOYL DEHYDROGENASE, MITOCHONDRIAL"/>
    <property type="match status" value="1"/>
</dbReference>
<organism evidence="9 10">
    <name type="scientific">Kribbella amoyensis</name>
    <dbReference type="NCBI Taxonomy" id="996641"/>
    <lineage>
        <taxon>Bacteria</taxon>
        <taxon>Bacillati</taxon>
        <taxon>Actinomycetota</taxon>
        <taxon>Actinomycetes</taxon>
        <taxon>Propionibacteriales</taxon>
        <taxon>Kribbellaceae</taxon>
        <taxon>Kribbella</taxon>
    </lineage>
</organism>
<evidence type="ECO:0000313" key="9">
    <source>
        <dbReference type="EMBL" id="TWD80987.1"/>
    </source>
</evidence>
<dbReference type="InterPro" id="IPR036188">
    <property type="entry name" value="FAD/NAD-bd_sf"/>
</dbReference>
<feature type="domain" description="FAD/NAD(P)-binding" evidence="8">
    <location>
        <begin position="10"/>
        <end position="331"/>
    </location>
</feature>
<dbReference type="InterPro" id="IPR023753">
    <property type="entry name" value="FAD/NAD-binding_dom"/>
</dbReference>
<feature type="binding site" evidence="5">
    <location>
        <position position="320"/>
    </location>
    <ligand>
        <name>FAD</name>
        <dbReference type="ChEBI" id="CHEBI:57692"/>
    </ligand>
</feature>
<dbReference type="InterPro" id="IPR004099">
    <property type="entry name" value="Pyr_nucl-diS_OxRdtase_dimer"/>
</dbReference>
<evidence type="ECO:0000313" key="10">
    <source>
        <dbReference type="Proteomes" id="UP000318380"/>
    </source>
</evidence>
<keyword evidence="4 5" id="KW-0520">NAD</keyword>
<evidence type="ECO:0000256" key="1">
    <source>
        <dbReference type="ARBA" id="ARBA00007532"/>
    </source>
</evidence>
<dbReference type="GO" id="GO:0006103">
    <property type="term" value="P:2-oxoglutarate metabolic process"/>
    <property type="evidence" value="ECO:0007669"/>
    <property type="project" value="TreeGrafter"/>
</dbReference>
<dbReference type="PANTHER" id="PTHR22912">
    <property type="entry name" value="DISULFIDE OXIDOREDUCTASE"/>
    <property type="match status" value="1"/>
</dbReference>
<name>A0A561BQ66_9ACTN</name>
<comment type="similarity">
    <text evidence="1">Belongs to the class-I pyridine nucleotide-disulfide oxidoreductase family.</text>
</comment>
<dbReference type="AlphaFoldDB" id="A0A561BQ66"/>
<dbReference type="Pfam" id="PF07992">
    <property type="entry name" value="Pyr_redox_2"/>
    <property type="match status" value="1"/>
</dbReference>
<feature type="binding site" evidence="5">
    <location>
        <position position="273"/>
    </location>
    <ligand>
        <name>NAD(+)</name>
        <dbReference type="ChEBI" id="CHEBI:57540"/>
    </ligand>
</feature>
<evidence type="ECO:0000259" key="7">
    <source>
        <dbReference type="Pfam" id="PF02852"/>
    </source>
</evidence>